<protein>
    <submittedName>
        <fullName evidence="1">7374_t:CDS:1</fullName>
    </submittedName>
</protein>
<evidence type="ECO:0000313" key="1">
    <source>
        <dbReference type="EMBL" id="CAG8826904.1"/>
    </source>
</evidence>
<name>A0A9N9PKZ5_9GLOM</name>
<sequence length="55" mass="6528">TQDSSSIIRYPLQEVCRQDNIQTNGLEIIDDYPKIYVTRLTGNKKKQYLYKILHL</sequence>
<dbReference type="OrthoDB" id="2414311at2759"/>
<organism evidence="1 2">
    <name type="scientific">Dentiscutata erythropus</name>
    <dbReference type="NCBI Taxonomy" id="1348616"/>
    <lineage>
        <taxon>Eukaryota</taxon>
        <taxon>Fungi</taxon>
        <taxon>Fungi incertae sedis</taxon>
        <taxon>Mucoromycota</taxon>
        <taxon>Glomeromycotina</taxon>
        <taxon>Glomeromycetes</taxon>
        <taxon>Diversisporales</taxon>
        <taxon>Gigasporaceae</taxon>
        <taxon>Dentiscutata</taxon>
    </lineage>
</organism>
<evidence type="ECO:0000313" key="2">
    <source>
        <dbReference type="Proteomes" id="UP000789405"/>
    </source>
</evidence>
<dbReference type="Proteomes" id="UP000789405">
    <property type="component" value="Unassembled WGS sequence"/>
</dbReference>
<feature type="non-terminal residue" evidence="1">
    <location>
        <position position="1"/>
    </location>
</feature>
<dbReference type="AlphaFoldDB" id="A0A9N9PKZ5"/>
<keyword evidence="2" id="KW-1185">Reference proteome</keyword>
<feature type="non-terminal residue" evidence="1">
    <location>
        <position position="55"/>
    </location>
</feature>
<proteinExistence type="predicted"/>
<accession>A0A9N9PKZ5</accession>
<dbReference type="EMBL" id="CAJVPY010068785">
    <property type="protein sequence ID" value="CAG8826904.1"/>
    <property type="molecule type" value="Genomic_DNA"/>
</dbReference>
<gene>
    <name evidence="1" type="ORF">DERYTH_LOCUS28189</name>
</gene>
<reference evidence="1" key="1">
    <citation type="submission" date="2021-06" db="EMBL/GenBank/DDBJ databases">
        <authorList>
            <person name="Kallberg Y."/>
            <person name="Tangrot J."/>
            <person name="Rosling A."/>
        </authorList>
    </citation>
    <scope>NUCLEOTIDE SEQUENCE</scope>
    <source>
        <strain evidence="1">MA453B</strain>
    </source>
</reference>
<comment type="caution">
    <text evidence="1">The sequence shown here is derived from an EMBL/GenBank/DDBJ whole genome shotgun (WGS) entry which is preliminary data.</text>
</comment>